<sequence length="463" mass="52759">MSEKQTATSSSTAHPLPTVCTQSGNMCTEEEEEKRLQQYFQKFYKTDKRHRIDLQWFGHPISNDMNRPVLVDILVSSRKLKNEETSPTEVLFKTHSYEIKLIPNEHFFEWNGGRKSGYTVELKLFKKVVNTRKKKDDDSQDSFAEHTDCGVPLISYSFTEDVFSNTWILNLIWPDEKTKISFRGDFFFSVSVFRKVDADTSRRIFTRVSSRFKIVSKPGVYLNKKRKKTDEEEDVEGESDLFKKLPPPSHLIPTNPSTTLFANPVVNLMPNLDASHNSSLVNQYYQQVVFEQVAQSNQHPVISFFPPPASASNSALPFPPKSATQTNQLFGEQQSNQNVKFSLEKTQDLFSFTQASQLAASQHNTLLPSLSDLGNLVTPMKTEQDENPFSPITPNSPITPSGIFGTHQPTPQKGVLSLNFSQEVPTTSNTQDPWSFFNSQEEAMQDSKKDDFYYKMLADEKRV</sequence>
<keyword evidence="3" id="KW-1185">Reference proteome</keyword>
<accession>A0A6A5C704</accession>
<dbReference type="EMBL" id="VFQX01000007">
    <property type="protein sequence ID" value="KAF0982891.1"/>
    <property type="molecule type" value="Genomic_DNA"/>
</dbReference>
<organism evidence="2 3">
    <name type="scientific">Naegleria fowleri</name>
    <name type="common">Brain eating amoeba</name>
    <dbReference type="NCBI Taxonomy" id="5763"/>
    <lineage>
        <taxon>Eukaryota</taxon>
        <taxon>Discoba</taxon>
        <taxon>Heterolobosea</taxon>
        <taxon>Tetramitia</taxon>
        <taxon>Eutetramitia</taxon>
        <taxon>Vahlkampfiidae</taxon>
        <taxon>Naegleria</taxon>
    </lineage>
</organism>
<evidence type="ECO:0000313" key="3">
    <source>
        <dbReference type="Proteomes" id="UP000444721"/>
    </source>
</evidence>
<dbReference type="RefSeq" id="XP_044567604.1">
    <property type="nucleotide sequence ID" value="XM_044701215.1"/>
</dbReference>
<dbReference type="VEuPathDB" id="AmoebaDB:NF0025260"/>
<dbReference type="AlphaFoldDB" id="A0A6A5C704"/>
<dbReference type="VEuPathDB" id="AmoebaDB:FDP41_010870"/>
<feature type="region of interest" description="Disordered" evidence="1">
    <location>
        <begin position="1"/>
        <end position="22"/>
    </location>
</feature>
<dbReference type="Proteomes" id="UP000444721">
    <property type="component" value="Unassembled WGS sequence"/>
</dbReference>
<gene>
    <name evidence="2" type="ORF">FDP41_010870</name>
</gene>
<dbReference type="OMA" id="YEIKLIP"/>
<dbReference type="GeneID" id="68118085"/>
<dbReference type="VEuPathDB" id="AmoebaDB:NfTy_015360"/>
<name>A0A6A5C704_NAEFO</name>
<comment type="caution">
    <text evidence="2">The sequence shown here is derived from an EMBL/GenBank/DDBJ whole genome shotgun (WGS) entry which is preliminary data.</text>
</comment>
<evidence type="ECO:0000256" key="1">
    <source>
        <dbReference type="SAM" id="MobiDB-lite"/>
    </source>
</evidence>
<protein>
    <submittedName>
        <fullName evidence="2">Uncharacterized protein</fullName>
    </submittedName>
</protein>
<dbReference type="OrthoDB" id="10254823at2759"/>
<proteinExistence type="predicted"/>
<evidence type="ECO:0000313" key="2">
    <source>
        <dbReference type="EMBL" id="KAF0982891.1"/>
    </source>
</evidence>
<reference evidence="2 3" key="1">
    <citation type="journal article" date="2019" name="Sci. Rep.">
        <title>Nanopore sequencing improves the draft genome of the human pathogenic amoeba Naegleria fowleri.</title>
        <authorList>
            <person name="Liechti N."/>
            <person name="Schurch N."/>
            <person name="Bruggmann R."/>
            <person name="Wittwer M."/>
        </authorList>
    </citation>
    <scope>NUCLEOTIDE SEQUENCE [LARGE SCALE GENOMIC DNA]</scope>
    <source>
        <strain evidence="2 3">ATCC 30894</strain>
    </source>
</reference>